<dbReference type="InterPro" id="IPR027417">
    <property type="entry name" value="P-loop_NTPase"/>
</dbReference>
<dbReference type="SUPFAM" id="SSF52540">
    <property type="entry name" value="P-loop containing nucleoside triphosphate hydrolases"/>
    <property type="match status" value="1"/>
</dbReference>
<keyword evidence="1" id="KW-0812">Transmembrane</keyword>
<gene>
    <name evidence="3" type="ORF">Ade02nite_31500</name>
</gene>
<dbReference type="Gene3D" id="3.40.50.300">
    <property type="entry name" value="P-loop containing nucleotide triphosphate hydrolases"/>
    <property type="match status" value="1"/>
</dbReference>
<keyword evidence="1" id="KW-0472">Membrane</keyword>
<organism evidence="3 4">
    <name type="scientific">Paractinoplanes deccanensis</name>
    <dbReference type="NCBI Taxonomy" id="113561"/>
    <lineage>
        <taxon>Bacteria</taxon>
        <taxon>Bacillati</taxon>
        <taxon>Actinomycetota</taxon>
        <taxon>Actinomycetes</taxon>
        <taxon>Micromonosporales</taxon>
        <taxon>Micromonosporaceae</taxon>
        <taxon>Paractinoplanes</taxon>
    </lineage>
</organism>
<evidence type="ECO:0000259" key="2">
    <source>
        <dbReference type="Pfam" id="PF05729"/>
    </source>
</evidence>
<comment type="caution">
    <text evidence="3">The sequence shown here is derived from an EMBL/GenBank/DDBJ whole genome shotgun (WGS) entry which is preliminary data.</text>
</comment>
<feature type="domain" description="NACHT" evidence="2">
    <location>
        <begin position="151"/>
        <end position="297"/>
    </location>
</feature>
<protein>
    <recommendedName>
        <fullName evidence="2">NACHT domain-containing protein</fullName>
    </recommendedName>
</protein>
<dbReference type="InterPro" id="IPR007111">
    <property type="entry name" value="NACHT_NTPase"/>
</dbReference>
<dbReference type="EMBL" id="BOMI01000061">
    <property type="protein sequence ID" value="GID74509.1"/>
    <property type="molecule type" value="Genomic_DNA"/>
</dbReference>
<feature type="transmembrane region" description="Helical" evidence="1">
    <location>
        <begin position="466"/>
        <end position="487"/>
    </location>
</feature>
<dbReference type="RefSeq" id="WP_203762983.1">
    <property type="nucleotide sequence ID" value="NZ_BAAABO010000006.1"/>
</dbReference>
<keyword evidence="1" id="KW-1133">Transmembrane helix</keyword>
<dbReference type="Pfam" id="PF05729">
    <property type="entry name" value="NACHT"/>
    <property type="match status" value="1"/>
</dbReference>
<evidence type="ECO:0000256" key="1">
    <source>
        <dbReference type="SAM" id="Phobius"/>
    </source>
</evidence>
<feature type="transmembrane region" description="Helical" evidence="1">
    <location>
        <begin position="431"/>
        <end position="454"/>
    </location>
</feature>
<feature type="transmembrane region" description="Helical" evidence="1">
    <location>
        <begin position="508"/>
        <end position="528"/>
    </location>
</feature>
<sequence length="614" mass="65873">MLRWWRRHAGWFAAGGLALTVLGSLALLVAGSDAPLETGDQVASIVGGTTALLGLPVSVASLVVATRQQASPPAGPLDRLAEAVDRQWTREGTARGLFTSGPLDVRWRSTERAVAPAPGEVVPSPAGRVTRLRLHGDAATIASAFRRLPRRQLVIIGAPGAGKTSLAVRLVRDLARDRRAGDPVPVLLPLAGWRPSDDFDPWLVRGLVAAYPFLRDEARDLVDRGSVIPVLDGLDEIPASLRVRAVERLTATIGERPLVVTCRAREYADTIGTSGTPLAAAAVVELDPVAAAQVARYLPAGQIDGERRWQPVLSRLAAEPDGPLATTLSTPLMSSLARTAYTSPTTDPGDLLRFPDGAALTTHLLASYLPAVYRGPRPYTAAQAERWLRYLARLLTDRNATGIAWWLLDRPDEGTLLTPSPRPTRLGFRPLSVLVTLTIATVATPVVLPLVQLINGRPVGSPAQALAAGVVYGAGLGLCFASILGFRTPLSDDEITDTRTSLRDDRRVTLWAAVAPGAVAALLSGLAFGPPAALVFGPVIGLVTAFLYLYFSGWARWPAFVRYRLARALRRQLPLRLVTFLEDAYGRGVLRKAGAVYEFRHSTLQRYLTSSKIP</sequence>
<keyword evidence="4" id="KW-1185">Reference proteome</keyword>
<reference evidence="3 4" key="1">
    <citation type="submission" date="2021-01" db="EMBL/GenBank/DDBJ databases">
        <title>Whole genome shotgun sequence of Actinoplanes deccanensis NBRC 13994.</title>
        <authorList>
            <person name="Komaki H."/>
            <person name="Tamura T."/>
        </authorList>
    </citation>
    <scope>NUCLEOTIDE SEQUENCE [LARGE SCALE GENOMIC DNA]</scope>
    <source>
        <strain evidence="3 4">NBRC 13994</strain>
    </source>
</reference>
<feature type="transmembrane region" description="Helical" evidence="1">
    <location>
        <begin position="12"/>
        <end position="30"/>
    </location>
</feature>
<evidence type="ECO:0000313" key="3">
    <source>
        <dbReference type="EMBL" id="GID74509.1"/>
    </source>
</evidence>
<accession>A0ABQ3Y3D8</accession>
<evidence type="ECO:0000313" key="4">
    <source>
        <dbReference type="Proteomes" id="UP000609879"/>
    </source>
</evidence>
<name>A0ABQ3Y3D8_9ACTN</name>
<feature type="transmembrane region" description="Helical" evidence="1">
    <location>
        <begin position="534"/>
        <end position="555"/>
    </location>
</feature>
<proteinExistence type="predicted"/>
<dbReference type="Proteomes" id="UP000609879">
    <property type="component" value="Unassembled WGS sequence"/>
</dbReference>
<feature type="transmembrane region" description="Helical" evidence="1">
    <location>
        <begin position="42"/>
        <end position="65"/>
    </location>
</feature>